<dbReference type="SUPFAM" id="SSF90123">
    <property type="entry name" value="ABC transporter transmembrane region"/>
    <property type="match status" value="1"/>
</dbReference>
<keyword evidence="13" id="KW-0007">Acetylation</keyword>
<dbReference type="InterPro" id="IPR027417">
    <property type="entry name" value="P-loop_NTPase"/>
</dbReference>
<evidence type="ECO:0000256" key="19">
    <source>
        <dbReference type="ARBA" id="ARBA00075187"/>
    </source>
</evidence>
<evidence type="ECO:0000256" key="11">
    <source>
        <dbReference type="ARBA" id="ARBA00022967"/>
    </source>
</evidence>
<evidence type="ECO:0000256" key="3">
    <source>
        <dbReference type="ARBA" id="ARBA00022448"/>
    </source>
</evidence>
<dbReference type="Pfam" id="PF00005">
    <property type="entry name" value="ABC_tran"/>
    <property type="match status" value="1"/>
</dbReference>
<feature type="transmembrane region" description="Helical" evidence="21">
    <location>
        <begin position="319"/>
        <end position="343"/>
    </location>
</feature>
<feature type="transmembrane region" description="Helical" evidence="21">
    <location>
        <begin position="220"/>
        <end position="237"/>
    </location>
</feature>
<dbReference type="CDD" id="cd03249">
    <property type="entry name" value="ABC_MTABC3_MDL1_MDL2"/>
    <property type="match status" value="1"/>
</dbReference>
<dbReference type="PIRSF" id="PIRSF002773">
    <property type="entry name" value="ABC_prm/ATPase_B"/>
    <property type="match status" value="1"/>
</dbReference>
<evidence type="ECO:0000256" key="15">
    <source>
        <dbReference type="ARBA" id="ARBA00023136"/>
    </source>
</evidence>
<dbReference type="GO" id="GO:0005524">
    <property type="term" value="F:ATP binding"/>
    <property type="evidence" value="ECO:0007669"/>
    <property type="project" value="UniProtKB-KW"/>
</dbReference>
<evidence type="ECO:0000256" key="7">
    <source>
        <dbReference type="ARBA" id="ARBA00022792"/>
    </source>
</evidence>
<evidence type="ECO:0000256" key="1">
    <source>
        <dbReference type="ARBA" id="ARBA00004448"/>
    </source>
</evidence>
<dbReference type="Gene3D" id="1.20.1560.10">
    <property type="entry name" value="ABC transporter type 1, transmembrane domain"/>
    <property type="match status" value="1"/>
</dbReference>
<evidence type="ECO:0000256" key="8">
    <source>
        <dbReference type="ARBA" id="ARBA00022840"/>
    </source>
</evidence>
<keyword evidence="9" id="KW-0460">Magnesium</keyword>
<dbReference type="FunFam" id="3.40.50.300:FF:000403">
    <property type="entry name" value="ATP-binding cassette sub-family B member 8, mitochondrial"/>
    <property type="match status" value="1"/>
</dbReference>
<dbReference type="GO" id="GO:0015421">
    <property type="term" value="F:ABC-type oligopeptide transporter activity"/>
    <property type="evidence" value="ECO:0007669"/>
    <property type="project" value="TreeGrafter"/>
</dbReference>
<keyword evidence="11" id="KW-1278">Translocase</keyword>
<dbReference type="PROSITE" id="PS50893">
    <property type="entry name" value="ABC_TRANSPORTER_2"/>
    <property type="match status" value="1"/>
</dbReference>
<dbReference type="InterPro" id="IPR003439">
    <property type="entry name" value="ABC_transporter-like_ATP-bd"/>
</dbReference>
<evidence type="ECO:0000256" key="9">
    <source>
        <dbReference type="ARBA" id="ARBA00022842"/>
    </source>
</evidence>
<comment type="catalytic activity">
    <reaction evidence="16">
        <text>biliverdin IXalpha(in) + ATP + H2O = biliverdin IXalpha(out) + ADP + phosphate + H(+)</text>
        <dbReference type="Rhea" id="RHEA:82359"/>
        <dbReference type="ChEBI" id="CHEBI:15377"/>
        <dbReference type="ChEBI" id="CHEBI:15378"/>
        <dbReference type="ChEBI" id="CHEBI:30616"/>
        <dbReference type="ChEBI" id="CHEBI:43474"/>
        <dbReference type="ChEBI" id="CHEBI:57991"/>
        <dbReference type="ChEBI" id="CHEBI:456216"/>
    </reaction>
    <physiologicalReaction direction="left-to-right" evidence="16">
        <dbReference type="Rhea" id="RHEA:82360"/>
    </physiologicalReaction>
</comment>
<name>A0A077WVE5_9FUNG</name>
<organism evidence="24">
    <name type="scientific">Lichtheimia ramosa</name>
    <dbReference type="NCBI Taxonomy" id="688394"/>
    <lineage>
        <taxon>Eukaryota</taxon>
        <taxon>Fungi</taxon>
        <taxon>Fungi incertae sedis</taxon>
        <taxon>Mucoromycota</taxon>
        <taxon>Mucoromycotina</taxon>
        <taxon>Mucoromycetes</taxon>
        <taxon>Mucorales</taxon>
        <taxon>Lichtheimiaceae</taxon>
        <taxon>Lichtheimia</taxon>
    </lineage>
</organism>
<feature type="domain" description="ABC transporter" evidence="22">
    <location>
        <begin position="417"/>
        <end position="653"/>
    </location>
</feature>
<evidence type="ECO:0000256" key="5">
    <source>
        <dbReference type="ARBA" id="ARBA00022723"/>
    </source>
</evidence>
<comment type="similarity">
    <text evidence="2">Belongs to the ABC transporter superfamily. ABCB family. Mitochondrial peptide exporter (TC 3.A.1.212) subfamily.</text>
</comment>
<dbReference type="GO" id="GO:0042802">
    <property type="term" value="F:identical protein binding"/>
    <property type="evidence" value="ECO:0007669"/>
    <property type="project" value="UniProtKB-ARBA"/>
</dbReference>
<evidence type="ECO:0000313" key="24">
    <source>
        <dbReference type="EMBL" id="CDS10702.1"/>
    </source>
</evidence>
<reference evidence="24" key="1">
    <citation type="journal article" date="2014" name="Genome Announc.">
        <title>De novo whole-genome sequence and genome annotation of Lichtheimia ramosa.</title>
        <authorList>
            <person name="Linde J."/>
            <person name="Schwartze V."/>
            <person name="Binder U."/>
            <person name="Lass-Florl C."/>
            <person name="Voigt K."/>
            <person name="Horn F."/>
        </authorList>
    </citation>
    <scope>NUCLEOTIDE SEQUENCE</scope>
    <source>
        <strain evidence="24">JMRC FSU:6197</strain>
    </source>
</reference>
<evidence type="ECO:0000256" key="2">
    <source>
        <dbReference type="ARBA" id="ARBA00005580"/>
    </source>
</evidence>
<sequence>MTNGPTTLRISTTRFHKQLPGHSNLLPRSTLTDRLALYSTKAPNTTSSSNAVKNNAAKLTGSNIEAVASQSNKSAATNDTKDIKRLFQLAKPEIKSISAAIGLLLISSSVTMSVPFSMGKIIDIVTHPNMEGYLGLSMPQFMGLLSAVFAVGAIANSGRVLLFRLAGERIIQRLRNDLYKNILKQNMAFFDKNRTGELISRLSVDTAIVGKSITGNVSDGLRALATAVVGSSMMFWVSPKLTAVMMVVVPPVSIFGILYGRYVKNLSRKTQTALSEITKLGEERISSIRTVQAFAKEKEEGNRYWNRVMGVYDLARKEAIASAVFFGGAGLSGNLAILAVLWYGGHMVMDNAITIGELASFMLYTAYVGTSLGGLTSFYSEIMKGTGAAERLFDLMNQQSPIKLNSGKILDNLQGKIEFENVCFSYPTRPHSPIFDKLSLDIRPGTVVAIVGASGSGKSTIGSMLLRYYDPDHGNIYIDDTNLKDINLTWWRENVGVVSQEPTLFAGTIRDNIAYGRENATMDEIREAAIKANCASFIESFHDQYDTLVGERGVSLSGGQKQRIAIARALLKNPSILVLDEATSALDSESEVLVQDALNHLMQGRTVFVIAHRLSTVQQSDVIMCLDKGRVGEMGTYYELVNKKDGVFRRLVELQSLGGSASRRISSSSNSEEHHP</sequence>
<keyword evidence="7" id="KW-0999">Mitochondrion inner membrane</keyword>
<dbReference type="InterPro" id="IPR017871">
    <property type="entry name" value="ABC_transporter-like_CS"/>
</dbReference>
<feature type="transmembrane region" description="Helical" evidence="21">
    <location>
        <begin position="138"/>
        <end position="162"/>
    </location>
</feature>
<dbReference type="PROSITE" id="PS00211">
    <property type="entry name" value="ABC_TRANSPORTER_1"/>
    <property type="match status" value="1"/>
</dbReference>
<dbReference type="InterPro" id="IPR036640">
    <property type="entry name" value="ABC1_TM_sf"/>
</dbReference>
<dbReference type="GO" id="GO:0005743">
    <property type="term" value="C:mitochondrial inner membrane"/>
    <property type="evidence" value="ECO:0007669"/>
    <property type="project" value="UniProtKB-SubCell"/>
</dbReference>
<dbReference type="Pfam" id="PF00664">
    <property type="entry name" value="ABC_membrane"/>
    <property type="match status" value="1"/>
</dbReference>
<dbReference type="PROSITE" id="PS50929">
    <property type="entry name" value="ABC_TM1F"/>
    <property type="match status" value="1"/>
</dbReference>
<dbReference type="InterPro" id="IPR011527">
    <property type="entry name" value="ABC1_TM_dom"/>
</dbReference>
<evidence type="ECO:0000256" key="10">
    <source>
        <dbReference type="ARBA" id="ARBA00022946"/>
    </source>
</evidence>
<dbReference type="GO" id="GO:0016887">
    <property type="term" value="F:ATP hydrolysis activity"/>
    <property type="evidence" value="ECO:0007669"/>
    <property type="project" value="InterPro"/>
</dbReference>
<keyword evidence="8" id="KW-0067">ATP-binding</keyword>
<dbReference type="OrthoDB" id="6500128at2759"/>
<dbReference type="CDD" id="cd18573">
    <property type="entry name" value="ABC_6TM_ABCB10_like"/>
    <property type="match status" value="1"/>
</dbReference>
<dbReference type="GO" id="GO:0046872">
    <property type="term" value="F:metal ion binding"/>
    <property type="evidence" value="ECO:0007669"/>
    <property type="project" value="UniProtKB-KW"/>
</dbReference>
<dbReference type="AlphaFoldDB" id="A0A077WVE5"/>
<dbReference type="Gene3D" id="3.40.50.300">
    <property type="entry name" value="P-loop containing nucleotide triphosphate hydrolases"/>
    <property type="match status" value="1"/>
</dbReference>
<evidence type="ECO:0000259" key="23">
    <source>
        <dbReference type="PROSITE" id="PS50929"/>
    </source>
</evidence>
<evidence type="ECO:0000256" key="4">
    <source>
        <dbReference type="ARBA" id="ARBA00022692"/>
    </source>
</evidence>
<keyword evidence="5" id="KW-0479">Metal-binding</keyword>
<accession>A0A077WVE5</accession>
<keyword evidence="4 21" id="KW-0812">Transmembrane</keyword>
<evidence type="ECO:0000256" key="20">
    <source>
        <dbReference type="ARBA" id="ARBA00083334"/>
    </source>
</evidence>
<evidence type="ECO:0000256" key="12">
    <source>
        <dbReference type="ARBA" id="ARBA00022989"/>
    </source>
</evidence>
<keyword evidence="12 21" id="KW-1133">Transmembrane helix</keyword>
<dbReference type="SUPFAM" id="SSF52540">
    <property type="entry name" value="P-loop containing nucleoside triphosphate hydrolases"/>
    <property type="match status" value="1"/>
</dbReference>
<evidence type="ECO:0000256" key="13">
    <source>
        <dbReference type="ARBA" id="ARBA00022990"/>
    </source>
</evidence>
<keyword evidence="3" id="KW-0813">Transport</keyword>
<feature type="domain" description="ABC transmembrane type-1" evidence="23">
    <location>
        <begin position="99"/>
        <end position="384"/>
    </location>
</feature>
<evidence type="ECO:0000259" key="22">
    <source>
        <dbReference type="PROSITE" id="PS50893"/>
    </source>
</evidence>
<keyword evidence="6" id="KW-0547">Nucleotide-binding</keyword>
<evidence type="ECO:0000256" key="21">
    <source>
        <dbReference type="SAM" id="Phobius"/>
    </source>
</evidence>
<dbReference type="PANTHER" id="PTHR43394">
    <property type="entry name" value="ATP-DEPENDENT PERMEASE MDL1, MITOCHONDRIAL"/>
    <property type="match status" value="1"/>
</dbReference>
<keyword evidence="14" id="KW-0496">Mitochondrion</keyword>
<comment type="subcellular location">
    <subcellularLocation>
        <location evidence="1">Mitochondrion inner membrane</location>
        <topology evidence="1">Multi-pass membrane protein</topology>
    </subcellularLocation>
</comment>
<gene>
    <name evidence="24" type="ORF">LRAMOSA11188</name>
</gene>
<evidence type="ECO:0000256" key="14">
    <source>
        <dbReference type="ARBA" id="ARBA00023128"/>
    </source>
</evidence>
<keyword evidence="10" id="KW-0809">Transit peptide</keyword>
<dbReference type="EMBL" id="LK023339">
    <property type="protein sequence ID" value="CDS10702.1"/>
    <property type="molecule type" value="Genomic_DNA"/>
</dbReference>
<evidence type="ECO:0000256" key="6">
    <source>
        <dbReference type="ARBA" id="ARBA00022741"/>
    </source>
</evidence>
<dbReference type="InterPro" id="IPR039421">
    <property type="entry name" value="Type_1_exporter"/>
</dbReference>
<evidence type="ECO:0000256" key="16">
    <source>
        <dbReference type="ARBA" id="ARBA00052250"/>
    </source>
</evidence>
<feature type="transmembrane region" description="Helical" evidence="21">
    <location>
        <begin position="97"/>
        <end position="118"/>
    </location>
</feature>
<protein>
    <recommendedName>
        <fullName evidence="18">ATP-binding cassette sub-family B member 10, mitochondrial</fullName>
    </recommendedName>
    <alternativeName>
        <fullName evidence="19">ABC-mitochondrial erythroid protein</fullName>
    </alternativeName>
    <alternativeName>
        <fullName evidence="20">ATP-binding cassette transporter 10</fullName>
    </alternativeName>
</protein>
<proteinExistence type="inferred from homology"/>
<dbReference type="GO" id="GO:0090374">
    <property type="term" value="P:oligopeptide export from mitochondrion"/>
    <property type="evidence" value="ECO:0007669"/>
    <property type="project" value="TreeGrafter"/>
</dbReference>
<evidence type="ECO:0000256" key="18">
    <source>
        <dbReference type="ARBA" id="ARBA00072683"/>
    </source>
</evidence>
<dbReference type="FunFam" id="1.20.1560.10:FF:000048">
    <property type="entry name" value="ATP-binding cassette sub-family B member 10, mitochondrial"/>
    <property type="match status" value="1"/>
</dbReference>
<dbReference type="SMART" id="SM00382">
    <property type="entry name" value="AAA"/>
    <property type="match status" value="1"/>
</dbReference>
<keyword evidence="15 21" id="KW-0472">Membrane</keyword>
<feature type="transmembrane region" description="Helical" evidence="21">
    <location>
        <begin position="355"/>
        <end position="375"/>
    </location>
</feature>
<comment type="function">
    <text evidence="17">ATP-dependent transporter located in the mitochondrial inner membrane that catalyzes the export of biliverdin from the mitochondrial matrix, and plays a crucial role in hemoglobin synthesis and antioxidative stress. Participates in the early step of the heme biosynthetic process during insertion of iron into protoporphyrin IX (PPIX). Involved in the stabilization of the iron transporter mitoferrin-1/SLC25A37. In addition may be involved in mitochondrial unfolded protein response (UPRmt) signaling pathway, although ABCB10 probably does not participate in peptide export from mitochondria.</text>
</comment>
<dbReference type="InterPro" id="IPR003593">
    <property type="entry name" value="AAA+_ATPase"/>
</dbReference>
<evidence type="ECO:0000256" key="17">
    <source>
        <dbReference type="ARBA" id="ARBA00055589"/>
    </source>
</evidence>
<feature type="transmembrane region" description="Helical" evidence="21">
    <location>
        <begin position="243"/>
        <end position="262"/>
    </location>
</feature>
<dbReference type="PANTHER" id="PTHR43394:SF1">
    <property type="entry name" value="ATP-BINDING CASSETTE SUB-FAMILY B MEMBER 10, MITOCHONDRIAL"/>
    <property type="match status" value="1"/>
</dbReference>